<sequence>MSCKAARMPEPGQSWQARLRRSRRRVQVWSKRRLPPGTRLLAGLLLMLGGVFGFLPVVGFWMFPLGVAVAALDVVPVWRWLRWRWRGEGRDGRDSGPDR</sequence>
<gene>
    <name evidence="1" type="ORF">ROH8110_02410</name>
</gene>
<evidence type="ECO:0008006" key="3">
    <source>
        <dbReference type="Google" id="ProtNLM"/>
    </source>
</evidence>
<dbReference type="Proteomes" id="UP000193207">
    <property type="component" value="Unassembled WGS sequence"/>
</dbReference>
<keyword evidence="2" id="KW-1185">Reference proteome</keyword>
<protein>
    <recommendedName>
        <fullName evidence="3">Transmembrane protein (PGPGW)</fullName>
    </recommendedName>
</protein>
<dbReference type="AlphaFoldDB" id="A0A1X6ZA51"/>
<dbReference type="EMBL" id="FWFU01000003">
    <property type="protein sequence ID" value="SLN45565.1"/>
    <property type="molecule type" value="Genomic_DNA"/>
</dbReference>
<name>A0A1X6ZA51_9RHOB</name>
<evidence type="ECO:0000313" key="2">
    <source>
        <dbReference type="Proteomes" id="UP000193207"/>
    </source>
</evidence>
<evidence type="ECO:0000313" key="1">
    <source>
        <dbReference type="EMBL" id="SLN45565.1"/>
    </source>
</evidence>
<organism evidence="1 2">
    <name type="scientific">Roseovarius halotolerans</name>
    <dbReference type="NCBI Taxonomy" id="505353"/>
    <lineage>
        <taxon>Bacteria</taxon>
        <taxon>Pseudomonadati</taxon>
        <taxon>Pseudomonadota</taxon>
        <taxon>Alphaproteobacteria</taxon>
        <taxon>Rhodobacterales</taxon>
        <taxon>Roseobacteraceae</taxon>
        <taxon>Roseovarius</taxon>
    </lineage>
</organism>
<accession>A0A1X6ZA51</accession>
<proteinExistence type="predicted"/>
<reference evidence="1 2" key="1">
    <citation type="submission" date="2017-03" db="EMBL/GenBank/DDBJ databases">
        <authorList>
            <person name="Afonso C.L."/>
            <person name="Miller P.J."/>
            <person name="Scott M.A."/>
            <person name="Spackman E."/>
            <person name="Goraichik I."/>
            <person name="Dimitrov K.M."/>
            <person name="Suarez D.L."/>
            <person name="Swayne D.E."/>
        </authorList>
    </citation>
    <scope>NUCLEOTIDE SEQUENCE [LARGE SCALE GENOMIC DNA]</scope>
    <source>
        <strain evidence="1 2">CECT 8110</strain>
    </source>
</reference>